<proteinExistence type="predicted"/>
<dbReference type="EMBL" id="KE720999">
    <property type="protein sequence ID" value="ERF73045.1"/>
    <property type="molecule type" value="Genomic_DNA"/>
</dbReference>
<evidence type="ECO:0000313" key="2">
    <source>
        <dbReference type="EMBL" id="ERF73045.1"/>
    </source>
</evidence>
<dbReference type="HOGENOM" id="CLU_094649_1_0_1"/>
<dbReference type="PANTHER" id="PTHR41390">
    <property type="entry name" value="CHROMOSOME 7, WHOLE GENOME SHOTGUN SEQUENCE"/>
    <property type="match status" value="1"/>
</dbReference>
<gene>
    <name evidence="2" type="ORF">EPUS_08609</name>
</gene>
<keyword evidence="3" id="KW-1185">Reference proteome</keyword>
<keyword evidence="1" id="KW-0472">Membrane</keyword>
<name>U1HRC2_ENDPU</name>
<dbReference type="OrthoDB" id="432685at2759"/>
<reference evidence="3" key="1">
    <citation type="journal article" date="2014" name="BMC Genomics">
        <title>Genome characteristics reveal the impact of lichenization on lichen-forming fungus Endocarpon pusillum Hedwig (Verrucariales, Ascomycota).</title>
        <authorList>
            <person name="Wang Y.-Y."/>
            <person name="Liu B."/>
            <person name="Zhang X.-Y."/>
            <person name="Zhou Q.-M."/>
            <person name="Zhang T."/>
            <person name="Li H."/>
            <person name="Yu Y.-F."/>
            <person name="Zhang X.-L."/>
            <person name="Hao X.-Y."/>
            <person name="Wang M."/>
            <person name="Wang L."/>
            <person name="Wei J.-C."/>
        </authorList>
    </citation>
    <scope>NUCLEOTIDE SEQUENCE [LARGE SCALE GENOMIC DNA]</scope>
    <source>
        <strain evidence="3">Z07020 / HMAS-L-300199</strain>
    </source>
</reference>
<dbReference type="GeneID" id="19243457"/>
<dbReference type="PANTHER" id="PTHR41390:SF1">
    <property type="entry name" value="NADH-UBIQUINONE OXIDOREDUCTASE 213 KDA SUBUNIT"/>
    <property type="match status" value="1"/>
</dbReference>
<dbReference type="Proteomes" id="UP000019373">
    <property type="component" value="Unassembled WGS sequence"/>
</dbReference>
<dbReference type="AlphaFoldDB" id="U1HRC2"/>
<dbReference type="RefSeq" id="XP_007801308.1">
    <property type="nucleotide sequence ID" value="XM_007803117.1"/>
</dbReference>
<keyword evidence="1" id="KW-1133">Transmembrane helix</keyword>
<accession>U1HRC2</accession>
<feature type="transmembrane region" description="Helical" evidence="1">
    <location>
        <begin position="20"/>
        <end position="42"/>
    </location>
</feature>
<keyword evidence="1" id="KW-0812">Transmembrane</keyword>
<evidence type="ECO:0000256" key="1">
    <source>
        <dbReference type="SAM" id="Phobius"/>
    </source>
</evidence>
<dbReference type="OMA" id="SFWWLRS"/>
<feature type="transmembrane region" description="Helical" evidence="1">
    <location>
        <begin position="49"/>
        <end position="69"/>
    </location>
</feature>
<organism evidence="2 3">
    <name type="scientific">Endocarpon pusillum (strain Z07020 / HMAS-L-300199)</name>
    <name type="common">Lichen-forming fungus</name>
    <dbReference type="NCBI Taxonomy" id="1263415"/>
    <lineage>
        <taxon>Eukaryota</taxon>
        <taxon>Fungi</taxon>
        <taxon>Dikarya</taxon>
        <taxon>Ascomycota</taxon>
        <taxon>Pezizomycotina</taxon>
        <taxon>Eurotiomycetes</taxon>
        <taxon>Chaetothyriomycetidae</taxon>
        <taxon>Verrucariales</taxon>
        <taxon>Verrucariaceae</taxon>
        <taxon>Endocarpon</taxon>
    </lineage>
</organism>
<protein>
    <submittedName>
        <fullName evidence="2">Uncharacterized protein</fullName>
    </submittedName>
</protein>
<dbReference type="eggNOG" id="ENOG502S5WH">
    <property type="taxonomic scope" value="Eukaryota"/>
</dbReference>
<sequence>MSVPPAKPEYIQRAFIDPIFPALTVGAVSGAAGLIGGGFGGLVLSKHPVLFATAAGLQCFGLGSTFWYVRNVGIVASTQSKLSNRETVLHSTFAGSMAGAVNGAIRSRSNVLPGALMYGILGMLGQGVYNTFQRGGDEVGDRVPYSQRLLDSRWVPLKRLSDEDYVEMLNEKTIKIDAEIAIIDDKIAALQKSRTKGG</sequence>
<evidence type="ECO:0000313" key="3">
    <source>
        <dbReference type="Proteomes" id="UP000019373"/>
    </source>
</evidence>